<name>A0A7R9GE61_9CRUS</name>
<dbReference type="CDD" id="cd00033">
    <property type="entry name" value="CCP"/>
    <property type="match status" value="1"/>
</dbReference>
<dbReference type="InterPro" id="IPR000436">
    <property type="entry name" value="Sushi_SCR_CCP_dom"/>
</dbReference>
<feature type="transmembrane region" description="Helical" evidence="3">
    <location>
        <begin position="248"/>
        <end position="269"/>
    </location>
</feature>
<comment type="caution">
    <text evidence="2">Lacks conserved residue(s) required for the propagation of feature annotation.</text>
</comment>
<feature type="transmembrane region" description="Helical" evidence="3">
    <location>
        <begin position="338"/>
        <end position="363"/>
    </location>
</feature>
<evidence type="ECO:0000256" key="1">
    <source>
        <dbReference type="ARBA" id="ARBA00023157"/>
    </source>
</evidence>
<dbReference type="EMBL" id="OA882977">
    <property type="protein sequence ID" value="CAD7277552.1"/>
    <property type="molecule type" value="Genomic_DNA"/>
</dbReference>
<dbReference type="InterPro" id="IPR035976">
    <property type="entry name" value="Sushi/SCR/CCP_sf"/>
</dbReference>
<dbReference type="EMBL" id="CAJPEX010000940">
    <property type="protein sequence ID" value="CAG0917704.1"/>
    <property type="molecule type" value="Genomic_DNA"/>
</dbReference>
<dbReference type="SUPFAM" id="SSF57535">
    <property type="entry name" value="Complement control module/SCR domain"/>
    <property type="match status" value="1"/>
</dbReference>
<keyword evidence="2" id="KW-0768">Sushi</keyword>
<protein>
    <recommendedName>
        <fullName evidence="4">Sushi domain-containing protein</fullName>
    </recommendedName>
</protein>
<dbReference type="Pfam" id="PF00084">
    <property type="entry name" value="Sushi"/>
    <property type="match status" value="1"/>
</dbReference>
<keyword evidence="1" id="KW-1015">Disulfide bond</keyword>
<dbReference type="Gene3D" id="2.10.70.10">
    <property type="entry name" value="Complement Module, domain 1"/>
    <property type="match status" value="1"/>
</dbReference>
<keyword evidence="3" id="KW-0812">Transmembrane</keyword>
<accession>A0A7R9GE61</accession>
<dbReference type="OrthoDB" id="6426201at2759"/>
<feature type="domain" description="Sushi" evidence="4">
    <location>
        <begin position="177"/>
        <end position="237"/>
    </location>
</feature>
<dbReference type="AlphaFoldDB" id="A0A7R9GE61"/>
<sequence>MSTAKDNTSSTVEIRLRPKEARWRYHLDVIVDGRSYGLYAQQHPEPVARRGFVPVRGKCGSCGEPGLHHRKSLPATFLHRHVEDKDMPKIGKSLFFHEHGRSSNFFYDAEYEPESNIRPEIPTNITLSFLEIDRFCGESYQCYFDYATTHSREFTKWSKHYQDEFVNIRKSGLEKITSCGALPTPKNGRKSSFAFTVGTEVKFDCNPGFVLMGESRRWCFANGEWNWPEEGEARCIPKREYRAMQASMTAGIVLAVLIPIVVLAVCLVVRYRRSGQRHGEYTPNYAVEVPAYGKPLTMAPAPSAAAAVKVAPAPPLLQTDNGTPSFELPKAEYRAMQAAMTSGIVIAVLIPIIIIAVCLVMQYRRRNAVY</sequence>
<proteinExistence type="predicted"/>
<evidence type="ECO:0000256" key="3">
    <source>
        <dbReference type="SAM" id="Phobius"/>
    </source>
</evidence>
<evidence type="ECO:0000313" key="6">
    <source>
        <dbReference type="Proteomes" id="UP000678499"/>
    </source>
</evidence>
<evidence type="ECO:0000259" key="4">
    <source>
        <dbReference type="PROSITE" id="PS50923"/>
    </source>
</evidence>
<dbReference type="SMART" id="SM00032">
    <property type="entry name" value="CCP"/>
    <property type="match status" value="1"/>
</dbReference>
<dbReference type="Proteomes" id="UP000678499">
    <property type="component" value="Unassembled WGS sequence"/>
</dbReference>
<evidence type="ECO:0000256" key="2">
    <source>
        <dbReference type="PROSITE-ProRule" id="PRU00302"/>
    </source>
</evidence>
<keyword evidence="6" id="KW-1185">Reference proteome</keyword>
<dbReference type="PROSITE" id="PS50923">
    <property type="entry name" value="SUSHI"/>
    <property type="match status" value="1"/>
</dbReference>
<gene>
    <name evidence="5" type="ORF">NMOB1V02_LOCUS5282</name>
</gene>
<organism evidence="5">
    <name type="scientific">Notodromas monacha</name>
    <dbReference type="NCBI Taxonomy" id="399045"/>
    <lineage>
        <taxon>Eukaryota</taxon>
        <taxon>Metazoa</taxon>
        <taxon>Ecdysozoa</taxon>
        <taxon>Arthropoda</taxon>
        <taxon>Crustacea</taxon>
        <taxon>Oligostraca</taxon>
        <taxon>Ostracoda</taxon>
        <taxon>Podocopa</taxon>
        <taxon>Podocopida</taxon>
        <taxon>Cypridocopina</taxon>
        <taxon>Cypridoidea</taxon>
        <taxon>Cyprididae</taxon>
        <taxon>Notodromas</taxon>
    </lineage>
</organism>
<keyword evidence="3" id="KW-1133">Transmembrane helix</keyword>
<keyword evidence="3" id="KW-0472">Membrane</keyword>
<evidence type="ECO:0000313" key="5">
    <source>
        <dbReference type="EMBL" id="CAD7277552.1"/>
    </source>
</evidence>
<reference evidence="5" key="1">
    <citation type="submission" date="2020-11" db="EMBL/GenBank/DDBJ databases">
        <authorList>
            <person name="Tran Van P."/>
        </authorList>
    </citation>
    <scope>NUCLEOTIDE SEQUENCE</scope>
</reference>